<dbReference type="SUPFAM" id="SSF46600">
    <property type="entry name" value="C-terminal UvrC-binding domain of UvrB"/>
    <property type="match status" value="1"/>
</dbReference>
<dbReference type="PANTHER" id="PTHR30562">
    <property type="entry name" value="UVRC/OXIDOREDUCTASE"/>
    <property type="match status" value="1"/>
</dbReference>
<dbReference type="InterPro" id="IPR004791">
    <property type="entry name" value="UvrC"/>
</dbReference>
<evidence type="ECO:0000256" key="4">
    <source>
        <dbReference type="ARBA" id="ARBA00022881"/>
    </source>
</evidence>
<dbReference type="GO" id="GO:0005737">
    <property type="term" value="C:cytoplasm"/>
    <property type="evidence" value="ECO:0007669"/>
    <property type="project" value="UniProtKB-SubCell"/>
</dbReference>
<dbReference type="InterPro" id="IPR010994">
    <property type="entry name" value="RuvA_2-like"/>
</dbReference>
<dbReference type="InterPro" id="IPR001162">
    <property type="entry name" value="UvrC_RNase_H_dom"/>
</dbReference>
<comment type="similarity">
    <text evidence="7">Belongs to the UvrC family.</text>
</comment>
<dbReference type="GO" id="GO:0009381">
    <property type="term" value="F:excinuclease ABC activity"/>
    <property type="evidence" value="ECO:0007669"/>
    <property type="project" value="UniProtKB-UniRule"/>
</dbReference>
<dbReference type="PROSITE" id="PS50165">
    <property type="entry name" value="UVRC"/>
    <property type="match status" value="1"/>
</dbReference>
<dbReference type="Pfam" id="PF08459">
    <property type="entry name" value="UvrC_RNaseH_dom"/>
    <property type="match status" value="1"/>
</dbReference>
<evidence type="ECO:0000256" key="5">
    <source>
        <dbReference type="ARBA" id="ARBA00023204"/>
    </source>
</evidence>
<dbReference type="GO" id="GO:0009380">
    <property type="term" value="C:excinuclease repair complex"/>
    <property type="evidence" value="ECO:0007669"/>
    <property type="project" value="InterPro"/>
</dbReference>
<feature type="domain" description="UvrC family homology region profile" evidence="11">
    <location>
        <begin position="279"/>
        <end position="513"/>
    </location>
</feature>
<comment type="function">
    <text evidence="7">The UvrABC repair system catalyzes the recognition and processing of DNA lesions. UvrC both incises the 5' and 3' sides of the lesion. The N-terminal half is responsible for the 3' incision and the C-terminal half is responsible for the 5' incision.</text>
</comment>
<dbReference type="Gene3D" id="3.40.1440.10">
    <property type="entry name" value="GIY-YIG endonuclease"/>
    <property type="match status" value="1"/>
</dbReference>
<comment type="caution">
    <text evidence="12">The sequence shown here is derived from an EMBL/GenBank/DDBJ whole genome shotgun (WGS) entry which is preliminary data.</text>
</comment>
<organism evidence="12 13">
    <name type="scientific">Anthropogastromicrobium aceti</name>
    <dbReference type="NCBI Taxonomy" id="2981768"/>
    <lineage>
        <taxon>Bacteria</taxon>
        <taxon>Bacillati</taxon>
        <taxon>Bacillota</taxon>
        <taxon>Clostridia</taxon>
        <taxon>Lachnospirales</taxon>
        <taxon>Lachnospiraceae</taxon>
        <taxon>Anthropogastromicrobium</taxon>
    </lineage>
</organism>
<dbReference type="Proteomes" id="UP001198200">
    <property type="component" value="Unassembled WGS sequence"/>
</dbReference>
<keyword evidence="2 7" id="KW-0227">DNA damage</keyword>
<dbReference type="InterPro" id="IPR050066">
    <property type="entry name" value="UvrABC_protein_C"/>
</dbReference>
<dbReference type="Pfam" id="PF14520">
    <property type="entry name" value="HHH_5"/>
    <property type="match status" value="1"/>
</dbReference>
<evidence type="ECO:0000256" key="8">
    <source>
        <dbReference type="SAM" id="Coils"/>
    </source>
</evidence>
<dbReference type="FunFam" id="3.40.1440.10:FF:000001">
    <property type="entry name" value="UvrABC system protein C"/>
    <property type="match status" value="1"/>
</dbReference>
<protein>
    <recommendedName>
        <fullName evidence="7">UvrABC system protein C</fullName>
        <shortName evidence="7">Protein UvrC</shortName>
    </recommendedName>
    <alternativeName>
        <fullName evidence="7">Excinuclease ABC subunit C</fullName>
    </alternativeName>
</protein>
<dbReference type="RefSeq" id="WP_308731009.1">
    <property type="nucleotide sequence ID" value="NZ_JAJEQN010000003.1"/>
</dbReference>
<evidence type="ECO:0000256" key="7">
    <source>
        <dbReference type="HAMAP-Rule" id="MF_00203"/>
    </source>
</evidence>
<keyword evidence="1 7" id="KW-0963">Cytoplasm</keyword>
<evidence type="ECO:0000256" key="6">
    <source>
        <dbReference type="ARBA" id="ARBA00023236"/>
    </source>
</evidence>
<name>A0AAE3E2Y3_9FIRM</name>
<evidence type="ECO:0000259" key="10">
    <source>
        <dbReference type="PROSITE" id="PS50164"/>
    </source>
</evidence>
<dbReference type="Gene3D" id="1.10.150.20">
    <property type="entry name" value="5' to 3' exonuclease, C-terminal subdomain"/>
    <property type="match status" value="1"/>
</dbReference>
<evidence type="ECO:0000256" key="3">
    <source>
        <dbReference type="ARBA" id="ARBA00022769"/>
    </source>
</evidence>
<dbReference type="GO" id="GO:0006289">
    <property type="term" value="P:nucleotide-excision repair"/>
    <property type="evidence" value="ECO:0007669"/>
    <property type="project" value="UniProtKB-UniRule"/>
</dbReference>
<dbReference type="InterPro" id="IPR000305">
    <property type="entry name" value="GIY-YIG_endonuc"/>
</dbReference>
<dbReference type="InterPro" id="IPR036876">
    <property type="entry name" value="UVR_dom_sf"/>
</dbReference>
<dbReference type="Gene3D" id="4.10.860.10">
    <property type="entry name" value="UVR domain"/>
    <property type="match status" value="1"/>
</dbReference>
<dbReference type="InterPro" id="IPR038476">
    <property type="entry name" value="UvrC_RNase_H_dom_sf"/>
</dbReference>
<dbReference type="InterPro" id="IPR047296">
    <property type="entry name" value="GIY-YIG_UvrC_Cho"/>
</dbReference>
<dbReference type="Pfam" id="PF22920">
    <property type="entry name" value="UvrC_RNaseH"/>
    <property type="match status" value="1"/>
</dbReference>
<dbReference type="SMART" id="SM00465">
    <property type="entry name" value="GIYc"/>
    <property type="match status" value="1"/>
</dbReference>
<evidence type="ECO:0000313" key="13">
    <source>
        <dbReference type="Proteomes" id="UP001198200"/>
    </source>
</evidence>
<dbReference type="NCBIfam" id="NF001824">
    <property type="entry name" value="PRK00558.1-5"/>
    <property type="match status" value="1"/>
</dbReference>
<feature type="coiled-coil region" evidence="8">
    <location>
        <begin position="219"/>
        <end position="250"/>
    </location>
</feature>
<keyword evidence="8" id="KW-0175">Coiled coil</keyword>
<feature type="domain" description="UVR" evidence="9">
    <location>
        <begin position="227"/>
        <end position="262"/>
    </location>
</feature>
<keyword evidence="4 7" id="KW-0267">Excision nuclease</keyword>
<dbReference type="CDD" id="cd10434">
    <property type="entry name" value="GIY-YIG_UvrC_Cho"/>
    <property type="match status" value="1"/>
</dbReference>
<comment type="subunit">
    <text evidence="7">Interacts with UvrB in an incision complex.</text>
</comment>
<dbReference type="GO" id="GO:0003677">
    <property type="term" value="F:DNA binding"/>
    <property type="evidence" value="ECO:0007669"/>
    <property type="project" value="UniProtKB-UniRule"/>
</dbReference>
<proteinExistence type="inferred from homology"/>
<dbReference type="PROSITE" id="PS50164">
    <property type="entry name" value="GIY_YIG"/>
    <property type="match status" value="1"/>
</dbReference>
<feature type="domain" description="GIY-YIG" evidence="10">
    <location>
        <begin position="36"/>
        <end position="115"/>
    </location>
</feature>
<keyword evidence="5 7" id="KW-0234">DNA repair</keyword>
<dbReference type="EMBL" id="JAJEQN010000003">
    <property type="protein sequence ID" value="MCC2220412.1"/>
    <property type="molecule type" value="Genomic_DNA"/>
</dbReference>
<keyword evidence="6 7" id="KW-0742">SOS response</keyword>
<sequence length="643" mass="73796">MDQDDFLARKEQILNRNSAKNFREFNIENELKKLPAKPGVYLMHDASDEIIYVGKAIKLCNRVRQYFQRSKKPSSKIEQMVSHVSYFEYIVTDSEMEALILECNLIKKHRPRYNTMLMDDKAYPYIRITVDEDFPRVMLAHKQVRDKSRYFGPYPSGLAVKDTLELVHKLFGIRTCNRVLPRDQGKERPCLNYHIGQCMGPCQGYVTKEEYGKQIDRVISLLNGNYVQLRKELEEKMKAAAAELEFETAAKYRDLAESITKIAQQQKITDSSSLNDRDVIASAIEGADAVVQVFFVREGKLIGRDHYHVSVAGGDTEADVLSSFVKQYYAGTPFLPGEIYIPCELEDMEVIGSWLTKKRGKKVEILVPKRGRKEKMLELAAQNAKIVLRQDKDRIKREEERTTGALKEIEGWLNLTHIDRIEAYDISNTSGMESVGSMVVFEGGKPKRNDYRKFRIKSVQGPNDYASMYEVLTRRFERAKTGSESTSDSFLRLPDVIMMDGGRGQVNMALEVLEKLEMSIPVCGMVKDDHHHTRGLYYNNVELPIDTHSEGFHLITRVQDEAHRFAIEYHKSLRGKKEIHSILDDIPGIGPKRRLALMRQFGDINEIREATVAQLADVEGMNERAAESVYEFFHSVVYKTDTN</sequence>
<dbReference type="GO" id="GO:0009432">
    <property type="term" value="P:SOS response"/>
    <property type="evidence" value="ECO:0007669"/>
    <property type="project" value="UniProtKB-UniRule"/>
</dbReference>
<dbReference type="Pfam" id="PF02151">
    <property type="entry name" value="UVR"/>
    <property type="match status" value="1"/>
</dbReference>
<dbReference type="NCBIfam" id="TIGR00194">
    <property type="entry name" value="uvrC"/>
    <property type="match status" value="1"/>
</dbReference>
<gene>
    <name evidence="7 12" type="primary">uvrC</name>
    <name evidence="12" type="ORF">LKD48_01945</name>
</gene>
<dbReference type="Pfam" id="PF01541">
    <property type="entry name" value="GIY-YIG"/>
    <property type="match status" value="1"/>
</dbReference>
<evidence type="ECO:0000259" key="9">
    <source>
        <dbReference type="PROSITE" id="PS50151"/>
    </source>
</evidence>
<evidence type="ECO:0000259" key="11">
    <source>
        <dbReference type="PROSITE" id="PS50165"/>
    </source>
</evidence>
<dbReference type="PROSITE" id="PS50151">
    <property type="entry name" value="UVR"/>
    <property type="match status" value="1"/>
</dbReference>
<dbReference type="InterPro" id="IPR001943">
    <property type="entry name" value="UVR_dom"/>
</dbReference>
<comment type="subcellular location">
    <subcellularLocation>
        <location evidence="7">Cytoplasm</location>
    </subcellularLocation>
</comment>
<dbReference type="Gene3D" id="3.30.420.340">
    <property type="entry name" value="UvrC, RNAse H endonuclease domain"/>
    <property type="match status" value="1"/>
</dbReference>
<dbReference type="InterPro" id="IPR035901">
    <property type="entry name" value="GIY-YIG_endonuc_sf"/>
</dbReference>
<dbReference type="HAMAP" id="MF_00203">
    <property type="entry name" value="UvrC"/>
    <property type="match status" value="1"/>
</dbReference>
<reference evidence="12 13" key="1">
    <citation type="submission" date="2021-10" db="EMBL/GenBank/DDBJ databases">
        <title>Anaerobic single-cell dispensing facilitates the cultivation of human gut bacteria.</title>
        <authorList>
            <person name="Afrizal A."/>
        </authorList>
    </citation>
    <scope>NUCLEOTIDE SEQUENCE [LARGE SCALE GENOMIC DNA]</scope>
    <source>
        <strain evidence="12 13">CLA-AA-H224</strain>
    </source>
</reference>
<evidence type="ECO:0000256" key="2">
    <source>
        <dbReference type="ARBA" id="ARBA00022763"/>
    </source>
</evidence>
<accession>A0AAE3E2Y3</accession>
<evidence type="ECO:0000256" key="1">
    <source>
        <dbReference type="ARBA" id="ARBA00022490"/>
    </source>
</evidence>
<dbReference type="PANTHER" id="PTHR30562:SF1">
    <property type="entry name" value="UVRABC SYSTEM PROTEIN C"/>
    <property type="match status" value="1"/>
</dbReference>
<keyword evidence="13" id="KW-1185">Reference proteome</keyword>
<evidence type="ECO:0000313" key="12">
    <source>
        <dbReference type="EMBL" id="MCC2220412.1"/>
    </source>
</evidence>
<dbReference type="SUPFAM" id="SSF47781">
    <property type="entry name" value="RuvA domain 2-like"/>
    <property type="match status" value="1"/>
</dbReference>
<dbReference type="AlphaFoldDB" id="A0AAE3E2Y3"/>
<keyword evidence="3 7" id="KW-0228">DNA excision</keyword>
<dbReference type="SUPFAM" id="SSF82771">
    <property type="entry name" value="GIY-YIG endonuclease"/>
    <property type="match status" value="1"/>
</dbReference>